<evidence type="ECO:0008006" key="4">
    <source>
        <dbReference type="Google" id="ProtNLM"/>
    </source>
</evidence>
<evidence type="ECO:0000313" key="3">
    <source>
        <dbReference type="Proteomes" id="UP001485459"/>
    </source>
</evidence>
<sequence>MKKLLLLFGVCLTSTCAWSQSFMHGAGATAFFEKYKDVESSTTSVGFTYSPRFNFVESESMSVSVGIPISLAFTGSGAYNSREGASESSKLGILINAPVIVNLNFGAGSSPDNENRVGGFIGGGGGFHWGASTDQLDQNGNVKNVGGTTFGYTGNAGVRFAIGDIGNTVEIKASYFKGVNENKMDLIGVGLIYNF</sequence>
<protein>
    <recommendedName>
        <fullName evidence="4">Outer membrane protein beta-barrel domain-containing protein</fullName>
    </recommendedName>
</protein>
<proteinExistence type="predicted"/>
<name>A0ABZ2YN27_9BACT</name>
<reference evidence="3" key="1">
    <citation type="submission" date="2024-03" db="EMBL/GenBank/DDBJ databases">
        <title>Chitinophaga horti sp. nov., isolated from garden soil.</title>
        <authorList>
            <person name="Lee D.S."/>
            <person name="Han D.M."/>
            <person name="Baek J.H."/>
            <person name="Choi D.G."/>
            <person name="Jeon J.H."/>
            <person name="Jeon C.O."/>
        </authorList>
    </citation>
    <scope>NUCLEOTIDE SEQUENCE [LARGE SCALE GENOMIC DNA]</scope>
    <source>
        <strain evidence="3">GPA1</strain>
    </source>
</reference>
<dbReference type="Proteomes" id="UP001485459">
    <property type="component" value="Chromosome"/>
</dbReference>
<dbReference type="RefSeq" id="WP_341835495.1">
    <property type="nucleotide sequence ID" value="NZ_CP149822.1"/>
</dbReference>
<organism evidence="2 3">
    <name type="scientific">Chitinophaga pollutisoli</name>
    <dbReference type="NCBI Taxonomy" id="3133966"/>
    <lineage>
        <taxon>Bacteria</taxon>
        <taxon>Pseudomonadati</taxon>
        <taxon>Bacteroidota</taxon>
        <taxon>Chitinophagia</taxon>
        <taxon>Chitinophagales</taxon>
        <taxon>Chitinophagaceae</taxon>
        <taxon>Chitinophaga</taxon>
    </lineage>
</organism>
<dbReference type="EMBL" id="CP149822">
    <property type="protein sequence ID" value="WZN40580.1"/>
    <property type="molecule type" value="Genomic_DNA"/>
</dbReference>
<accession>A0ABZ2YN27</accession>
<feature type="chain" id="PRO_5045624679" description="Outer membrane protein beta-barrel domain-containing protein" evidence="1">
    <location>
        <begin position="20"/>
        <end position="195"/>
    </location>
</feature>
<gene>
    <name evidence="2" type="ORF">WJU16_21690</name>
</gene>
<evidence type="ECO:0000256" key="1">
    <source>
        <dbReference type="SAM" id="SignalP"/>
    </source>
</evidence>
<evidence type="ECO:0000313" key="2">
    <source>
        <dbReference type="EMBL" id="WZN40580.1"/>
    </source>
</evidence>
<keyword evidence="1" id="KW-0732">Signal</keyword>
<feature type="signal peptide" evidence="1">
    <location>
        <begin position="1"/>
        <end position="19"/>
    </location>
</feature>
<keyword evidence="3" id="KW-1185">Reference proteome</keyword>